<keyword evidence="4" id="KW-1185">Reference proteome</keyword>
<comment type="caution">
    <text evidence="3">The sequence shown here is derived from an EMBL/GenBank/DDBJ whole genome shotgun (WGS) entry which is preliminary data.</text>
</comment>
<evidence type="ECO:0000313" key="4">
    <source>
        <dbReference type="Proteomes" id="UP001261125"/>
    </source>
</evidence>
<dbReference type="Pfam" id="PF00795">
    <property type="entry name" value="CN_hydrolase"/>
    <property type="match status" value="1"/>
</dbReference>
<feature type="domain" description="CN hydrolase" evidence="2">
    <location>
        <begin position="3"/>
        <end position="235"/>
    </location>
</feature>
<dbReference type="GO" id="GO:0016787">
    <property type="term" value="F:hydrolase activity"/>
    <property type="evidence" value="ECO:0007669"/>
    <property type="project" value="UniProtKB-KW"/>
</dbReference>
<name>A0ABU3SMC7_9MICO</name>
<dbReference type="PANTHER" id="PTHR23088:SF27">
    <property type="entry name" value="DEAMINATED GLUTATHIONE AMIDASE"/>
    <property type="match status" value="1"/>
</dbReference>
<accession>A0ABU3SMC7</accession>
<dbReference type="InterPro" id="IPR036526">
    <property type="entry name" value="C-N_Hydrolase_sf"/>
</dbReference>
<comment type="similarity">
    <text evidence="1">Belongs to the carbon-nitrogen hydrolase superfamily. NIT1/NIT2 family.</text>
</comment>
<dbReference type="Gene3D" id="3.60.110.10">
    <property type="entry name" value="Carbon-nitrogen hydrolase"/>
    <property type="match status" value="1"/>
</dbReference>
<proteinExistence type="inferred from homology"/>
<organism evidence="3 4">
    <name type="scientific">Microbacterium phycohabitans</name>
    <dbReference type="NCBI Taxonomy" id="3075993"/>
    <lineage>
        <taxon>Bacteria</taxon>
        <taxon>Bacillati</taxon>
        <taxon>Actinomycetota</taxon>
        <taxon>Actinomycetes</taxon>
        <taxon>Micrococcales</taxon>
        <taxon>Microbacteriaceae</taxon>
        <taxon>Microbacterium</taxon>
    </lineage>
</organism>
<dbReference type="PANTHER" id="PTHR23088">
    <property type="entry name" value="NITRILASE-RELATED"/>
    <property type="match status" value="1"/>
</dbReference>
<evidence type="ECO:0000256" key="1">
    <source>
        <dbReference type="ARBA" id="ARBA00010613"/>
    </source>
</evidence>
<dbReference type="EMBL" id="JAWDIT010000003">
    <property type="protein sequence ID" value="MDU0345831.1"/>
    <property type="molecule type" value="Genomic_DNA"/>
</dbReference>
<protein>
    <submittedName>
        <fullName evidence="3">Carbon-nitrogen hydrolase family protein</fullName>
    </submittedName>
</protein>
<keyword evidence="3" id="KW-0378">Hydrolase</keyword>
<dbReference type="RefSeq" id="WP_316004320.1">
    <property type="nucleotide sequence ID" value="NZ_JAWDIT010000003.1"/>
</dbReference>
<dbReference type="Proteomes" id="UP001261125">
    <property type="component" value="Unassembled WGS sequence"/>
</dbReference>
<reference evidence="3 4" key="1">
    <citation type="submission" date="2023-09" db="EMBL/GenBank/DDBJ databases">
        <title>Microbacterium fusihabitans sp. nov., Microbacterium phycihabitans sp. nov., and Microbacterium cervinum sp. nov., isolated from dried seaweeds of beach.</title>
        <authorList>
            <person name="Lee S.D."/>
        </authorList>
    </citation>
    <scope>NUCLEOTIDE SEQUENCE [LARGE SCALE GENOMIC DNA]</scope>
    <source>
        <strain evidence="3 4">KSW2-29</strain>
    </source>
</reference>
<gene>
    <name evidence="3" type="ORF">RWH44_08940</name>
</gene>
<dbReference type="PROSITE" id="PS50263">
    <property type="entry name" value="CN_HYDROLASE"/>
    <property type="match status" value="1"/>
</dbReference>
<evidence type="ECO:0000259" key="2">
    <source>
        <dbReference type="PROSITE" id="PS50263"/>
    </source>
</evidence>
<sequence length="268" mass="28912">MTSRIATVQAEAWPGDVAHNVHRAAQLTAQAAAARASVVVFPEAFPTGYDTAVFARPLPDLDDTAWLAPIQHVVDDTGIIAIVNTALDRGDRRTLTDVVLAPRRAPLAAYDKQHLHAPERETFTAGGGGFSFEVDGTCVALSVCYDANFPEHAAAAAASGATVYVNSGAYFPGGERRRDLHYASRALDNGMYVVFSGLVGAPYDFIGGSAVFDPLGRRVASVQHREGIAVVDIDPELIATVRDDQRMWRDRRPDLGPHRHLDDLALDR</sequence>
<dbReference type="SUPFAM" id="SSF56317">
    <property type="entry name" value="Carbon-nitrogen hydrolase"/>
    <property type="match status" value="1"/>
</dbReference>
<dbReference type="InterPro" id="IPR003010">
    <property type="entry name" value="C-N_Hydrolase"/>
</dbReference>
<dbReference type="CDD" id="cd07197">
    <property type="entry name" value="nitrilase"/>
    <property type="match status" value="1"/>
</dbReference>
<evidence type="ECO:0000313" key="3">
    <source>
        <dbReference type="EMBL" id="MDU0345831.1"/>
    </source>
</evidence>